<evidence type="ECO:0000313" key="1">
    <source>
        <dbReference type="EMBL" id="VAV99589.1"/>
    </source>
</evidence>
<dbReference type="GO" id="GO:0000271">
    <property type="term" value="P:polysaccharide biosynthetic process"/>
    <property type="evidence" value="ECO:0007669"/>
    <property type="project" value="TreeGrafter"/>
</dbReference>
<protein>
    <submittedName>
        <fullName evidence="1">DegT/DnrJ/EryC1/StrS aminotransferase</fullName>
    </submittedName>
</protein>
<dbReference type="Pfam" id="PF01041">
    <property type="entry name" value="DegT_DnrJ_EryC1"/>
    <property type="match status" value="1"/>
</dbReference>
<dbReference type="AlphaFoldDB" id="A0A3B0S5R9"/>
<dbReference type="PANTHER" id="PTHR30244:SF42">
    <property type="entry name" value="UDP-2-ACETAMIDO-2-DEOXY-3-OXO-D-GLUCURONATE AMINOTRANSFERASE"/>
    <property type="match status" value="1"/>
</dbReference>
<name>A0A3B0S5R9_9ZZZZ</name>
<dbReference type="Gene3D" id="3.90.1150.10">
    <property type="entry name" value="Aspartate Aminotransferase, domain 1"/>
    <property type="match status" value="1"/>
</dbReference>
<accession>A0A3B0S5R9</accession>
<proteinExistence type="predicted"/>
<dbReference type="PIRSF" id="PIRSF000390">
    <property type="entry name" value="PLP_StrS"/>
    <property type="match status" value="1"/>
</dbReference>
<keyword evidence="1" id="KW-0032">Aminotransferase</keyword>
<dbReference type="InterPro" id="IPR015421">
    <property type="entry name" value="PyrdxlP-dep_Trfase_major"/>
</dbReference>
<organism evidence="1">
    <name type="scientific">hydrothermal vent metagenome</name>
    <dbReference type="NCBI Taxonomy" id="652676"/>
    <lineage>
        <taxon>unclassified sequences</taxon>
        <taxon>metagenomes</taxon>
        <taxon>ecological metagenomes</taxon>
    </lineage>
</organism>
<dbReference type="Gene3D" id="3.40.640.10">
    <property type="entry name" value="Type I PLP-dependent aspartate aminotransferase-like (Major domain)"/>
    <property type="match status" value="1"/>
</dbReference>
<reference evidence="1" key="1">
    <citation type="submission" date="2018-06" db="EMBL/GenBank/DDBJ databases">
        <authorList>
            <person name="Zhirakovskaya E."/>
        </authorList>
    </citation>
    <scope>NUCLEOTIDE SEQUENCE</scope>
</reference>
<dbReference type="EMBL" id="UOEE01000278">
    <property type="protein sequence ID" value="VAV99589.1"/>
    <property type="molecule type" value="Genomic_DNA"/>
</dbReference>
<dbReference type="InterPro" id="IPR000653">
    <property type="entry name" value="DegT/StrS_aminotransferase"/>
</dbReference>
<dbReference type="GO" id="GO:0030170">
    <property type="term" value="F:pyridoxal phosphate binding"/>
    <property type="evidence" value="ECO:0007669"/>
    <property type="project" value="TreeGrafter"/>
</dbReference>
<sequence>MHIPFIDLQAQRKRISKEIDAAIAGVLSDGRFVGGPQVATFEQELAKFGQAKHAVACANGSDALLLAMQAMGVGVGDAVFCPGFTFAASAEMVPWLGATPVFVDILPDTYNLDPEHLEASIKMVLEQGDLTPKVVIPVDLFGLPADYDSIAIVARKYDMRIIADSAQSFGGSIDGDQPLRWADITTTSFFPAKPLGCYGDGGAILTNDDRIAEFILSARDHGKGEERYEHVRIGWNSRLDSMQAVILSEKLKIFPDEIKMRNRIAQRYSDELQEYVDRTPQIAPGFLSVWAQYTIECPDRTGLAAHLATKEVPTAIHYPKPLHHQLAYQNYPTGPGKLAVTVNKAANVISLPMHPYLDEAVQSYIIDAIKGYNRLSGL</sequence>
<keyword evidence="1" id="KW-0808">Transferase</keyword>
<dbReference type="InterPro" id="IPR015422">
    <property type="entry name" value="PyrdxlP-dep_Trfase_small"/>
</dbReference>
<gene>
    <name evidence="1" type="ORF">MNBD_ALPHA06-1344</name>
</gene>
<dbReference type="CDD" id="cd00616">
    <property type="entry name" value="AHBA_syn"/>
    <property type="match status" value="1"/>
</dbReference>
<dbReference type="SUPFAM" id="SSF53383">
    <property type="entry name" value="PLP-dependent transferases"/>
    <property type="match status" value="1"/>
</dbReference>
<dbReference type="InterPro" id="IPR015424">
    <property type="entry name" value="PyrdxlP-dep_Trfase"/>
</dbReference>
<dbReference type="PANTHER" id="PTHR30244">
    <property type="entry name" value="TRANSAMINASE"/>
    <property type="match status" value="1"/>
</dbReference>
<dbReference type="GO" id="GO:0008483">
    <property type="term" value="F:transaminase activity"/>
    <property type="evidence" value="ECO:0007669"/>
    <property type="project" value="UniProtKB-KW"/>
</dbReference>